<gene>
    <name evidence="6" type="ORF">J5N97_017404</name>
</gene>
<dbReference type="OrthoDB" id="26525at2759"/>
<dbReference type="InterPro" id="IPR011992">
    <property type="entry name" value="EF-hand-dom_pair"/>
</dbReference>
<keyword evidence="4" id="KW-0106">Calcium</keyword>
<dbReference type="InterPro" id="IPR018247">
    <property type="entry name" value="EF_Hand_1_Ca_BS"/>
</dbReference>
<proteinExistence type="predicted"/>
<dbReference type="FunFam" id="1.10.238.10:FF:000089">
    <property type="entry name" value="calmodulin-like protein 3"/>
    <property type="match status" value="1"/>
</dbReference>
<dbReference type="SMART" id="SM00054">
    <property type="entry name" value="EFh"/>
    <property type="match status" value="3"/>
</dbReference>
<feature type="domain" description="EF-hand" evidence="5">
    <location>
        <begin position="131"/>
        <end position="166"/>
    </location>
</feature>
<reference evidence="6" key="2">
    <citation type="journal article" date="2022" name="Hortic Res">
        <title>The genome of Dioscorea zingiberensis sheds light on the biosynthesis, origin and evolution of the medicinally important diosgenin saponins.</title>
        <authorList>
            <person name="Li Y."/>
            <person name="Tan C."/>
            <person name="Li Z."/>
            <person name="Guo J."/>
            <person name="Li S."/>
            <person name="Chen X."/>
            <person name="Wang C."/>
            <person name="Dai X."/>
            <person name="Yang H."/>
            <person name="Song W."/>
            <person name="Hou L."/>
            <person name="Xu J."/>
            <person name="Tong Z."/>
            <person name="Xu A."/>
            <person name="Yuan X."/>
            <person name="Wang W."/>
            <person name="Yang Q."/>
            <person name="Chen L."/>
            <person name="Sun Z."/>
            <person name="Wang K."/>
            <person name="Pan B."/>
            <person name="Chen J."/>
            <person name="Bao Y."/>
            <person name="Liu F."/>
            <person name="Qi X."/>
            <person name="Gang D.R."/>
            <person name="Wen J."/>
            <person name="Li J."/>
        </authorList>
    </citation>
    <scope>NUCLEOTIDE SEQUENCE</scope>
    <source>
        <strain evidence="6">Dzin_1.0</strain>
    </source>
</reference>
<dbReference type="Pfam" id="PF13405">
    <property type="entry name" value="EF-hand_6"/>
    <property type="match status" value="1"/>
</dbReference>
<organism evidence="6 7">
    <name type="scientific">Dioscorea zingiberensis</name>
    <dbReference type="NCBI Taxonomy" id="325984"/>
    <lineage>
        <taxon>Eukaryota</taxon>
        <taxon>Viridiplantae</taxon>
        <taxon>Streptophyta</taxon>
        <taxon>Embryophyta</taxon>
        <taxon>Tracheophyta</taxon>
        <taxon>Spermatophyta</taxon>
        <taxon>Magnoliopsida</taxon>
        <taxon>Liliopsida</taxon>
        <taxon>Dioscoreales</taxon>
        <taxon>Dioscoreaceae</taxon>
        <taxon>Dioscorea</taxon>
    </lineage>
</organism>
<evidence type="ECO:0000313" key="7">
    <source>
        <dbReference type="Proteomes" id="UP001085076"/>
    </source>
</evidence>
<feature type="domain" description="EF-hand" evidence="5">
    <location>
        <begin position="169"/>
        <end position="204"/>
    </location>
</feature>
<keyword evidence="2" id="KW-0479">Metal-binding</keyword>
<feature type="domain" description="EF-hand" evidence="5">
    <location>
        <begin position="47"/>
        <end position="82"/>
    </location>
</feature>
<dbReference type="PANTHER" id="PTHR10891">
    <property type="entry name" value="EF-HAND CALCIUM-BINDING DOMAIN CONTAINING PROTEIN"/>
    <property type="match status" value="1"/>
</dbReference>
<accession>A0A9D5HGB2</accession>
<dbReference type="Pfam" id="PF13499">
    <property type="entry name" value="EF-hand_7"/>
    <property type="match status" value="1"/>
</dbReference>
<dbReference type="GO" id="GO:0005509">
    <property type="term" value="F:calcium ion binding"/>
    <property type="evidence" value="ECO:0007669"/>
    <property type="project" value="InterPro"/>
</dbReference>
<dbReference type="SUPFAM" id="SSF47473">
    <property type="entry name" value="EF-hand"/>
    <property type="match status" value="1"/>
</dbReference>
<dbReference type="InterPro" id="IPR039647">
    <property type="entry name" value="EF_hand_pair_protein_CML-like"/>
</dbReference>
<evidence type="ECO:0000256" key="3">
    <source>
        <dbReference type="ARBA" id="ARBA00022737"/>
    </source>
</evidence>
<dbReference type="Proteomes" id="UP001085076">
    <property type="component" value="Miscellaneous, Linkage group lg04"/>
</dbReference>
<keyword evidence="3" id="KW-0677">Repeat</keyword>
<dbReference type="PROSITE" id="PS00018">
    <property type="entry name" value="EF_HAND_1"/>
    <property type="match status" value="3"/>
</dbReference>
<evidence type="ECO:0000256" key="1">
    <source>
        <dbReference type="ARBA" id="ARBA00003291"/>
    </source>
</evidence>
<comment type="function">
    <text evidence="1">Potential calcium sensor.</text>
</comment>
<dbReference type="AlphaFoldDB" id="A0A9D5HGB2"/>
<dbReference type="EMBL" id="JAGGNH010000004">
    <property type="protein sequence ID" value="KAJ0975439.1"/>
    <property type="molecule type" value="Genomic_DNA"/>
</dbReference>
<protein>
    <recommendedName>
        <fullName evidence="5">EF-hand domain-containing protein</fullName>
    </recommendedName>
</protein>
<reference evidence="6" key="1">
    <citation type="submission" date="2021-03" db="EMBL/GenBank/DDBJ databases">
        <authorList>
            <person name="Li Z."/>
            <person name="Yang C."/>
        </authorList>
    </citation>
    <scope>NUCLEOTIDE SEQUENCE</scope>
    <source>
        <strain evidence="6">Dzin_1.0</strain>
        <tissue evidence="6">Leaf</tissue>
    </source>
</reference>
<dbReference type="InterPro" id="IPR002048">
    <property type="entry name" value="EF_hand_dom"/>
</dbReference>
<comment type="caution">
    <text evidence="6">The sequence shown here is derived from an EMBL/GenBank/DDBJ whole genome shotgun (WGS) entry which is preliminary data.</text>
</comment>
<keyword evidence="7" id="KW-1185">Reference proteome</keyword>
<evidence type="ECO:0000256" key="4">
    <source>
        <dbReference type="ARBA" id="ARBA00022837"/>
    </source>
</evidence>
<dbReference type="PROSITE" id="PS50222">
    <property type="entry name" value="EF_HAND_2"/>
    <property type="match status" value="3"/>
</dbReference>
<evidence type="ECO:0000313" key="6">
    <source>
        <dbReference type="EMBL" id="KAJ0975439.1"/>
    </source>
</evidence>
<evidence type="ECO:0000256" key="2">
    <source>
        <dbReference type="ARBA" id="ARBA00022723"/>
    </source>
</evidence>
<name>A0A9D5HGB2_9LILI</name>
<dbReference type="Gene3D" id="1.10.238.10">
    <property type="entry name" value="EF-hand"/>
    <property type="match status" value="3"/>
</dbReference>
<evidence type="ECO:0000259" key="5">
    <source>
        <dbReference type="PROSITE" id="PS50222"/>
    </source>
</evidence>
<sequence length="206" mass="22852">MVCCYKEHLHFQSYRKYIPRDRDLITMEKSAMKFKPSPSFRLRNPSLNTLRLRRIFDLFDGDGDGEITTAELCSALERLGLGADPAEIGSLVAAHAPAGRPGLDFSAFESLHRTVGDALLGVVEEGDQVEEEEGDMEEAFRVFDEDGDGFISARELQAVLGKLGLVEGRSLQMVHEMICSVDRNNDGRVDFGEFKHMMRGIAVPGA</sequence>
<dbReference type="CDD" id="cd00051">
    <property type="entry name" value="EFh"/>
    <property type="match status" value="1"/>
</dbReference>